<sequence length="313" mass="35006">MNLEGVVDDQLLYLHHILDTVPFAPNAMVNGYFLDIYKLTFAEILLLNISEKTWEAYNQVPVSRLLKLSISFGNLIKTFHLEKSHHEARNGAQQNHQNLRKPSRQSVDPFQDTFTDEKAFSVAPYHLSFAKNFYLILKNFDIGSAAGSTATGGGQVARRSQISRNGHNENDTNSYGNGPNMNSPIRLNSRQLLIEKLEINICLDALFTFKITVKLLERLFLVLKQLLGNYNPQEEPIGLLRKSPSENSSIFSSISGISAGLDSITSVDDYARLIAEISHRICVGILDPFVGLLRESIVKPHVLGGFQHLINTI</sequence>
<dbReference type="Proteomes" id="UP000292447">
    <property type="component" value="Chromosome II"/>
</dbReference>
<evidence type="ECO:0000313" key="3">
    <source>
        <dbReference type="Proteomes" id="UP000292447"/>
    </source>
</evidence>
<keyword evidence="3" id="KW-1185">Reference proteome</keyword>
<protein>
    <submittedName>
        <fullName evidence="2">Uncharacterized protein</fullName>
    </submittedName>
</protein>
<accession>A0A4V1AE26</accession>
<name>A0A4V1AE26_9ASCO</name>
<reference evidence="3" key="1">
    <citation type="submission" date="2019-03" db="EMBL/GenBank/DDBJ databases">
        <title>Snf2 controls pulcherriminic acid biosynthesis and connects pigmentation and antifungal activity of the yeast Metschnikowia pulcherrima.</title>
        <authorList>
            <person name="Gore-Lloyd D."/>
            <person name="Sumann I."/>
            <person name="Brachmann A.O."/>
            <person name="Schneeberger K."/>
            <person name="Ortiz-Merino R.A."/>
            <person name="Moreno-Beltran M."/>
            <person name="Schlaefli M."/>
            <person name="Kirner P."/>
            <person name="Santos Kron A."/>
            <person name="Wolfe K.H."/>
            <person name="Piel J."/>
            <person name="Ahrens C.H."/>
            <person name="Henk D."/>
            <person name="Freimoser F.M."/>
        </authorList>
    </citation>
    <scope>NUCLEOTIDE SEQUENCE [LARGE SCALE GENOMIC DNA]</scope>
    <source>
        <strain evidence="3">APC 1.2</strain>
    </source>
</reference>
<dbReference type="AlphaFoldDB" id="A0A4V1AE26"/>
<feature type="compositionally biased region" description="Polar residues" evidence="1">
    <location>
        <begin position="158"/>
        <end position="181"/>
    </location>
</feature>
<organism evidence="2 3">
    <name type="scientific">Metschnikowia aff. pulcherrima</name>
    <dbReference type="NCBI Taxonomy" id="2163413"/>
    <lineage>
        <taxon>Eukaryota</taxon>
        <taxon>Fungi</taxon>
        <taxon>Dikarya</taxon>
        <taxon>Ascomycota</taxon>
        <taxon>Saccharomycotina</taxon>
        <taxon>Pichiomycetes</taxon>
        <taxon>Metschnikowiaceae</taxon>
        <taxon>Metschnikowia</taxon>
    </lineage>
</organism>
<gene>
    <name evidence="2" type="ORF">METSCH_B09540</name>
</gene>
<feature type="region of interest" description="Disordered" evidence="1">
    <location>
        <begin position="86"/>
        <end position="108"/>
    </location>
</feature>
<evidence type="ECO:0000313" key="2">
    <source>
        <dbReference type="EMBL" id="QBM87743.1"/>
    </source>
</evidence>
<proteinExistence type="predicted"/>
<feature type="region of interest" description="Disordered" evidence="1">
    <location>
        <begin position="150"/>
        <end position="181"/>
    </location>
</feature>
<dbReference type="EMBL" id="CP034457">
    <property type="protein sequence ID" value="QBM87743.1"/>
    <property type="molecule type" value="Genomic_DNA"/>
</dbReference>
<evidence type="ECO:0000256" key="1">
    <source>
        <dbReference type="SAM" id="MobiDB-lite"/>
    </source>
</evidence>